<dbReference type="AlphaFoldDB" id="A0AAV7R645"/>
<feature type="compositionally biased region" description="Basic residues" evidence="1">
    <location>
        <begin position="90"/>
        <end position="103"/>
    </location>
</feature>
<name>A0AAV7R645_PLEWA</name>
<comment type="caution">
    <text evidence="2">The sequence shown here is derived from an EMBL/GenBank/DDBJ whole genome shotgun (WGS) entry which is preliminary data.</text>
</comment>
<evidence type="ECO:0000313" key="2">
    <source>
        <dbReference type="EMBL" id="KAJ1148274.1"/>
    </source>
</evidence>
<feature type="region of interest" description="Disordered" evidence="1">
    <location>
        <begin position="28"/>
        <end position="141"/>
    </location>
</feature>
<evidence type="ECO:0000256" key="1">
    <source>
        <dbReference type="SAM" id="MobiDB-lite"/>
    </source>
</evidence>
<accession>A0AAV7R645</accession>
<reference evidence="2" key="1">
    <citation type="journal article" date="2022" name="bioRxiv">
        <title>Sequencing and chromosome-scale assembly of the giantPleurodeles waltlgenome.</title>
        <authorList>
            <person name="Brown T."/>
            <person name="Elewa A."/>
            <person name="Iarovenko S."/>
            <person name="Subramanian E."/>
            <person name="Araus A.J."/>
            <person name="Petzold A."/>
            <person name="Susuki M."/>
            <person name="Suzuki K.-i.T."/>
            <person name="Hayashi T."/>
            <person name="Toyoda A."/>
            <person name="Oliveira C."/>
            <person name="Osipova E."/>
            <person name="Leigh N.D."/>
            <person name="Simon A."/>
            <person name="Yun M.H."/>
        </authorList>
    </citation>
    <scope>NUCLEOTIDE SEQUENCE</scope>
    <source>
        <strain evidence="2">20211129_DDA</strain>
        <tissue evidence="2">Liver</tissue>
    </source>
</reference>
<organism evidence="2 3">
    <name type="scientific">Pleurodeles waltl</name>
    <name type="common">Iberian ribbed newt</name>
    <dbReference type="NCBI Taxonomy" id="8319"/>
    <lineage>
        <taxon>Eukaryota</taxon>
        <taxon>Metazoa</taxon>
        <taxon>Chordata</taxon>
        <taxon>Craniata</taxon>
        <taxon>Vertebrata</taxon>
        <taxon>Euteleostomi</taxon>
        <taxon>Amphibia</taxon>
        <taxon>Batrachia</taxon>
        <taxon>Caudata</taxon>
        <taxon>Salamandroidea</taxon>
        <taxon>Salamandridae</taxon>
        <taxon>Pleurodelinae</taxon>
        <taxon>Pleurodeles</taxon>
    </lineage>
</organism>
<sequence>MDAFLTRPVDIISNKIILAETVGFLSSPPVSHPEENPCLDVGPSLNKGRENSERGHSIPEIIDPPWPHSSVNPLEPDVAVVTPTEQGAVGKRKRHEAVAKSKHPSVTSSQSPRKKDSREENGKDGPGAGFAPQSINCCPGQKVKTHFGAITATE</sequence>
<feature type="compositionally biased region" description="Basic and acidic residues" evidence="1">
    <location>
        <begin position="47"/>
        <end position="57"/>
    </location>
</feature>
<dbReference type="Proteomes" id="UP001066276">
    <property type="component" value="Chromosome 5"/>
</dbReference>
<dbReference type="EMBL" id="JANPWB010000009">
    <property type="protein sequence ID" value="KAJ1148274.1"/>
    <property type="molecule type" value="Genomic_DNA"/>
</dbReference>
<gene>
    <name evidence="2" type="ORF">NDU88_001111</name>
</gene>
<keyword evidence="3" id="KW-1185">Reference proteome</keyword>
<proteinExistence type="predicted"/>
<feature type="compositionally biased region" description="Basic and acidic residues" evidence="1">
    <location>
        <begin position="113"/>
        <end position="123"/>
    </location>
</feature>
<evidence type="ECO:0000313" key="3">
    <source>
        <dbReference type="Proteomes" id="UP001066276"/>
    </source>
</evidence>
<protein>
    <submittedName>
        <fullName evidence="2">Uncharacterized protein</fullName>
    </submittedName>
</protein>